<dbReference type="EMBL" id="CP011125">
    <property type="protein sequence ID" value="AKF10326.1"/>
    <property type="molecule type" value="Genomic_DNA"/>
</dbReference>
<name>A0A0F6YM62_9BACT</name>
<gene>
    <name evidence="1" type="ORF">DB32_007475</name>
</gene>
<dbReference type="AlphaFoldDB" id="A0A0F6YM62"/>
<dbReference type="STRING" id="927083.DB32_007475"/>
<reference evidence="1 2" key="1">
    <citation type="submission" date="2015-03" db="EMBL/GenBank/DDBJ databases">
        <title>Genome assembly of Sandaracinus amylolyticus DSM 53668.</title>
        <authorList>
            <person name="Sharma G."/>
            <person name="Subramanian S."/>
        </authorList>
    </citation>
    <scope>NUCLEOTIDE SEQUENCE [LARGE SCALE GENOMIC DNA]</scope>
    <source>
        <strain evidence="1 2">DSM 53668</strain>
    </source>
</reference>
<protein>
    <submittedName>
        <fullName evidence="1">Uncharacterized protein</fullName>
    </submittedName>
</protein>
<sequence length="498" mass="53448">MTWVLASFAVVACTGEIREEPAREDRAQHDASVLASDAATARDAGAPPIDAAPEGVRLAEGVAIDGLALFQGVRVALAADGAAVASRNAPIVARRAAIVRVYVRVDAPRAITAELEVRDGDRVLDVLRDTRTIATTSRDDDPTSVLQLEIAAEHVTETTRFAVRLVDPAGTLAPTGASHDARLPRDGSAIDLRAQDDGAGLELVLVPIRWDGDGSGRLPITDDAWIARVRALLTSLYPLVDVDITVHAPVAWSGGLSFGAINSMLVDLREREGASPRAYYYALARPEETFGEYCSFRCTTGQSFVVDDPEDHDIRVGTGVGFGTEGSAWTLAHELGHIHGRRHAPCGGASSPDLAFPYDEGGVGVWGFDARDASFVDPGEASDFMSYCDPEWISDYTWSALFARTIAVSALSRHHAAHDVLLVRDGDELVLAGRARMRAPRTRDHRAYRYLDAIGRTIARGLAPAIAQSHTDELVLVLPAPPQRASHVRVGDRVLAIR</sequence>
<proteinExistence type="predicted"/>
<keyword evidence="2" id="KW-1185">Reference proteome</keyword>
<evidence type="ECO:0000313" key="2">
    <source>
        <dbReference type="Proteomes" id="UP000034883"/>
    </source>
</evidence>
<dbReference type="Pfam" id="PF10462">
    <property type="entry name" value="Peptidase_M66"/>
    <property type="match status" value="1"/>
</dbReference>
<organism evidence="1 2">
    <name type="scientific">Sandaracinus amylolyticus</name>
    <dbReference type="NCBI Taxonomy" id="927083"/>
    <lineage>
        <taxon>Bacteria</taxon>
        <taxon>Pseudomonadati</taxon>
        <taxon>Myxococcota</taxon>
        <taxon>Polyangia</taxon>
        <taxon>Polyangiales</taxon>
        <taxon>Sandaracinaceae</taxon>
        <taxon>Sandaracinus</taxon>
    </lineage>
</organism>
<accession>A0A0F6YM62</accession>
<evidence type="ECO:0000313" key="1">
    <source>
        <dbReference type="EMBL" id="AKF10326.1"/>
    </source>
</evidence>
<dbReference type="Proteomes" id="UP000034883">
    <property type="component" value="Chromosome"/>
</dbReference>
<dbReference type="KEGG" id="samy:DB32_007475"/>